<dbReference type="eggNOG" id="COG3746">
    <property type="taxonomic scope" value="Bacteria"/>
</dbReference>
<dbReference type="EMBL" id="CP000774">
    <property type="protein sequence ID" value="ABS61671.1"/>
    <property type="molecule type" value="Genomic_DNA"/>
</dbReference>
<dbReference type="AlphaFoldDB" id="A7HP38"/>
<sequence length="465" mass="49816">MTLKNILLAGTALGAAVFMTAPAFAASNTQAELDALKAQIEALQRKVDDVQIQHGNAIKSLEERKSDVEVSLKDGRPVFKSADGNFTFGITGRAHLDVGGYDMSDSDEANMIAATGNPDGLRGNANFRRLRLGFNGTFAKDFGYNIEFNFGDSGTESDARIYEALLTYKGIEGVNLVLGATKPKMTLDDSTSSNDITFIERATAVNLAITPAAGEARMTAGGTFNTDNFFGATYYTAGSAASGGGLDDYDSSNVVGRLAYATSPKEGLNVHIGASASHSFNLPGDSVRFRDRPELRVDADRYIDANFAGAADTATVYGPELAFNYGPFRAQGEYYRYEVDGIAGGSADMDAWYLQASWILTGESYKYDIKKAAYSGVKPDNPFGFGGGGAGAWEVAARYSHANLNDTSIGLNGGEQDIITVGLNWYANNNLRFMLNYLDVDVEDRGAAQLDFGHQALALRTQFAF</sequence>
<feature type="signal peptide" evidence="2">
    <location>
        <begin position="1"/>
        <end position="25"/>
    </location>
</feature>
<keyword evidence="1" id="KW-0175">Coiled coil</keyword>
<dbReference type="InterPro" id="IPR023614">
    <property type="entry name" value="Porin_dom_sf"/>
</dbReference>
<dbReference type="InterPro" id="IPR010870">
    <property type="entry name" value="Porin_O/P"/>
</dbReference>
<dbReference type="Gene3D" id="2.40.160.10">
    <property type="entry name" value="Porin"/>
    <property type="match status" value="1"/>
</dbReference>
<organism evidence="3 4">
    <name type="scientific">Parvibaculum lavamentivorans (strain DS-1 / DSM 13023 / NCIMB 13966)</name>
    <dbReference type="NCBI Taxonomy" id="402881"/>
    <lineage>
        <taxon>Bacteria</taxon>
        <taxon>Pseudomonadati</taxon>
        <taxon>Pseudomonadota</taxon>
        <taxon>Alphaproteobacteria</taxon>
        <taxon>Hyphomicrobiales</taxon>
        <taxon>Parvibaculaceae</taxon>
        <taxon>Parvibaculum</taxon>
    </lineage>
</organism>
<evidence type="ECO:0000313" key="3">
    <source>
        <dbReference type="EMBL" id="ABS61671.1"/>
    </source>
</evidence>
<dbReference type="SUPFAM" id="SSF56935">
    <property type="entry name" value="Porins"/>
    <property type="match status" value="1"/>
</dbReference>
<accession>A7HP38</accession>
<dbReference type="STRING" id="402881.Plav_0048"/>
<evidence type="ECO:0000256" key="2">
    <source>
        <dbReference type="SAM" id="SignalP"/>
    </source>
</evidence>
<keyword evidence="2" id="KW-0732">Signal</keyword>
<dbReference type="RefSeq" id="WP_011994962.1">
    <property type="nucleotide sequence ID" value="NC_009719.1"/>
</dbReference>
<gene>
    <name evidence="3" type="ordered locus">Plav_0048</name>
</gene>
<dbReference type="HOGENOM" id="CLU_031025_4_0_5"/>
<feature type="coiled-coil region" evidence="1">
    <location>
        <begin position="26"/>
        <end position="53"/>
    </location>
</feature>
<dbReference type="Proteomes" id="UP000006377">
    <property type="component" value="Chromosome"/>
</dbReference>
<proteinExistence type="predicted"/>
<evidence type="ECO:0000256" key="1">
    <source>
        <dbReference type="SAM" id="Coils"/>
    </source>
</evidence>
<dbReference type="Pfam" id="PF07396">
    <property type="entry name" value="Porin_O_P"/>
    <property type="match status" value="1"/>
</dbReference>
<keyword evidence="4" id="KW-1185">Reference proteome</keyword>
<evidence type="ECO:0000313" key="4">
    <source>
        <dbReference type="Proteomes" id="UP000006377"/>
    </source>
</evidence>
<name>A7HP38_PARL1</name>
<dbReference type="OrthoDB" id="7217987at2"/>
<dbReference type="KEGG" id="pla:Plav_0048"/>
<feature type="chain" id="PRO_5002707365" evidence="2">
    <location>
        <begin position="26"/>
        <end position="465"/>
    </location>
</feature>
<protein>
    <submittedName>
        <fullName evidence="3">Phosphate-selective porin O and P</fullName>
    </submittedName>
</protein>
<reference evidence="3 4" key="1">
    <citation type="journal article" date="2011" name="Stand. Genomic Sci.">
        <title>Complete genome sequence of Parvibaculum lavamentivorans type strain (DS-1(T)).</title>
        <authorList>
            <person name="Schleheck D."/>
            <person name="Weiss M."/>
            <person name="Pitluck S."/>
            <person name="Bruce D."/>
            <person name="Land M.L."/>
            <person name="Han S."/>
            <person name="Saunders E."/>
            <person name="Tapia R."/>
            <person name="Detter C."/>
            <person name="Brettin T."/>
            <person name="Han J."/>
            <person name="Woyke T."/>
            <person name="Goodwin L."/>
            <person name="Pennacchio L."/>
            <person name="Nolan M."/>
            <person name="Cook A.M."/>
            <person name="Kjelleberg S."/>
            <person name="Thomas T."/>
        </authorList>
    </citation>
    <scope>NUCLEOTIDE SEQUENCE [LARGE SCALE GENOMIC DNA]</scope>
    <source>
        <strain evidence="4">DS-1 / DSM 13023 / NCIMB 13966</strain>
    </source>
</reference>